<dbReference type="InterPro" id="IPR050358">
    <property type="entry name" value="RSE1/DDB1/CFT1"/>
</dbReference>
<dbReference type="Gene3D" id="1.10.150.910">
    <property type="match status" value="1"/>
</dbReference>
<reference evidence="6" key="2">
    <citation type="journal article" date="2020" name="Nat. Commun.">
        <title>Large-scale genome sequencing of mycorrhizal fungi provides insights into the early evolution of symbiotic traits.</title>
        <authorList>
            <person name="Miyauchi S."/>
            <person name="Kiss E."/>
            <person name="Kuo A."/>
            <person name="Drula E."/>
            <person name="Kohler A."/>
            <person name="Sanchez-Garcia M."/>
            <person name="Morin E."/>
            <person name="Andreopoulos B."/>
            <person name="Barry K.W."/>
            <person name="Bonito G."/>
            <person name="Buee M."/>
            <person name="Carver A."/>
            <person name="Chen C."/>
            <person name="Cichocki N."/>
            <person name="Clum A."/>
            <person name="Culley D."/>
            <person name="Crous P.W."/>
            <person name="Fauchery L."/>
            <person name="Girlanda M."/>
            <person name="Hayes R.D."/>
            <person name="Keri Z."/>
            <person name="LaButti K."/>
            <person name="Lipzen A."/>
            <person name="Lombard V."/>
            <person name="Magnuson J."/>
            <person name="Maillard F."/>
            <person name="Murat C."/>
            <person name="Nolan M."/>
            <person name="Ohm R.A."/>
            <person name="Pangilinan J."/>
            <person name="Pereira M.F."/>
            <person name="Perotto S."/>
            <person name="Peter M."/>
            <person name="Pfister S."/>
            <person name="Riley R."/>
            <person name="Sitrit Y."/>
            <person name="Stielow J.B."/>
            <person name="Szollosi G."/>
            <person name="Zifcakova L."/>
            <person name="Stursova M."/>
            <person name="Spatafora J.W."/>
            <person name="Tedersoo L."/>
            <person name="Vaario L.M."/>
            <person name="Yamada A."/>
            <person name="Yan M."/>
            <person name="Wang P."/>
            <person name="Xu J."/>
            <person name="Bruns T."/>
            <person name="Baldrian P."/>
            <person name="Vilgalys R."/>
            <person name="Dunand C."/>
            <person name="Henrissat B."/>
            <person name="Grigoriev I.V."/>
            <person name="Hibbett D."/>
            <person name="Nagy L.G."/>
            <person name="Martin F.M."/>
        </authorList>
    </citation>
    <scope>NUCLEOTIDE SEQUENCE</scope>
    <source>
        <strain evidence="6">Prilba</strain>
    </source>
</reference>
<protein>
    <submittedName>
        <fullName evidence="6">CPSF A subunit region-domain-containing protein</fullName>
    </submittedName>
</protein>
<name>A0A9P5T7Q3_9AGAM</name>
<dbReference type="GO" id="GO:0005634">
    <property type="term" value="C:nucleus"/>
    <property type="evidence" value="ECO:0007669"/>
    <property type="project" value="UniProtKB-SubCell"/>
</dbReference>
<feature type="domain" description="RSE1/DDB1/CPSF1 C-terminal" evidence="3">
    <location>
        <begin position="880"/>
        <end position="1203"/>
    </location>
</feature>
<dbReference type="Gene3D" id="2.130.10.10">
    <property type="entry name" value="YVTN repeat-like/Quinoprotein amine dehydrogenase"/>
    <property type="match status" value="3"/>
</dbReference>
<dbReference type="Pfam" id="PF23726">
    <property type="entry name" value="Beta-prop_RSE1_2nd"/>
    <property type="match status" value="1"/>
</dbReference>
<dbReference type="InterPro" id="IPR015943">
    <property type="entry name" value="WD40/YVTN_repeat-like_dom_sf"/>
</dbReference>
<evidence type="ECO:0000313" key="6">
    <source>
        <dbReference type="EMBL" id="KAF8478176.1"/>
    </source>
</evidence>
<feature type="domain" description="RSE1/DDB1/CPSF1 first beta-propeller" evidence="4">
    <location>
        <begin position="12"/>
        <end position="392"/>
    </location>
</feature>
<dbReference type="InterPro" id="IPR004871">
    <property type="entry name" value="RSE1/DDB1/CPSF1_C"/>
</dbReference>
<dbReference type="InterPro" id="IPR018846">
    <property type="entry name" value="Beta-prop_RSE1/DDB1/CPSF1_1st"/>
</dbReference>
<reference evidence="6" key="1">
    <citation type="submission" date="2019-10" db="EMBL/GenBank/DDBJ databases">
        <authorList>
            <consortium name="DOE Joint Genome Institute"/>
            <person name="Kuo A."/>
            <person name="Miyauchi S."/>
            <person name="Kiss E."/>
            <person name="Drula E."/>
            <person name="Kohler A."/>
            <person name="Sanchez-Garcia M."/>
            <person name="Andreopoulos B."/>
            <person name="Barry K.W."/>
            <person name="Bonito G."/>
            <person name="Buee M."/>
            <person name="Carver A."/>
            <person name="Chen C."/>
            <person name="Cichocki N."/>
            <person name="Clum A."/>
            <person name="Culley D."/>
            <person name="Crous P.W."/>
            <person name="Fauchery L."/>
            <person name="Girlanda M."/>
            <person name="Hayes R."/>
            <person name="Keri Z."/>
            <person name="LaButti K."/>
            <person name="Lipzen A."/>
            <person name="Lombard V."/>
            <person name="Magnuson J."/>
            <person name="Maillard F."/>
            <person name="Morin E."/>
            <person name="Murat C."/>
            <person name="Nolan M."/>
            <person name="Ohm R."/>
            <person name="Pangilinan J."/>
            <person name="Pereira M."/>
            <person name="Perotto S."/>
            <person name="Peter M."/>
            <person name="Riley R."/>
            <person name="Sitrit Y."/>
            <person name="Stielow B."/>
            <person name="Szollosi G."/>
            <person name="Zifcakova L."/>
            <person name="Stursova M."/>
            <person name="Spatafora J.W."/>
            <person name="Tedersoo L."/>
            <person name="Vaario L.-M."/>
            <person name="Yamada A."/>
            <person name="Yan M."/>
            <person name="Wang P."/>
            <person name="Xu J."/>
            <person name="Bruns T."/>
            <person name="Baldrian P."/>
            <person name="Vilgalys R."/>
            <person name="Henrissat B."/>
            <person name="Grigoriev I.V."/>
            <person name="Hibbett D."/>
            <person name="Nagy L.G."/>
            <person name="Martin F.M."/>
        </authorList>
    </citation>
    <scope>NUCLEOTIDE SEQUENCE</scope>
    <source>
        <strain evidence="6">Prilba</strain>
    </source>
</reference>
<accession>A0A9P5T7Q3</accession>
<evidence type="ECO:0000259" key="3">
    <source>
        <dbReference type="Pfam" id="PF03178"/>
    </source>
</evidence>
<dbReference type="PANTHER" id="PTHR10644">
    <property type="entry name" value="DNA REPAIR/RNA PROCESSING CPSF FAMILY"/>
    <property type="match status" value="1"/>
</dbReference>
<feature type="domain" description="RSE1/DDB1/CPSF1 second beta-propeller" evidence="5">
    <location>
        <begin position="500"/>
        <end position="824"/>
    </location>
</feature>
<comment type="caution">
    <text evidence="6">The sequence shown here is derived from an EMBL/GenBank/DDBJ whole genome shotgun (WGS) entry which is preliminary data.</text>
</comment>
<keyword evidence="2" id="KW-0539">Nucleus</keyword>
<dbReference type="AlphaFoldDB" id="A0A9P5T7Q3"/>
<dbReference type="SUPFAM" id="SSF50978">
    <property type="entry name" value="WD40 repeat-like"/>
    <property type="match status" value="2"/>
</dbReference>
<evidence type="ECO:0000256" key="1">
    <source>
        <dbReference type="ARBA" id="ARBA00004123"/>
    </source>
</evidence>
<comment type="subcellular location">
    <subcellularLocation>
        <location evidence="1">Nucleus</location>
    </subcellularLocation>
</comment>
<dbReference type="Proteomes" id="UP000759537">
    <property type="component" value="Unassembled WGS sequence"/>
</dbReference>
<dbReference type="Pfam" id="PF03178">
    <property type="entry name" value="CPSF_A"/>
    <property type="match status" value="1"/>
</dbReference>
<dbReference type="InterPro" id="IPR058543">
    <property type="entry name" value="Beta-prop_RSE1/DDB1/CPSF1_2nd"/>
</dbReference>
<dbReference type="OrthoDB" id="433457at2759"/>
<dbReference type="GO" id="GO:0003676">
    <property type="term" value="F:nucleic acid binding"/>
    <property type="evidence" value="ECO:0007669"/>
    <property type="project" value="InterPro"/>
</dbReference>
<dbReference type="Pfam" id="PF10433">
    <property type="entry name" value="Beta-prop_RSE1_1st"/>
    <property type="match status" value="1"/>
</dbReference>
<organism evidence="6 7">
    <name type="scientific">Russula ochroleuca</name>
    <dbReference type="NCBI Taxonomy" id="152965"/>
    <lineage>
        <taxon>Eukaryota</taxon>
        <taxon>Fungi</taxon>
        <taxon>Dikarya</taxon>
        <taxon>Basidiomycota</taxon>
        <taxon>Agaricomycotina</taxon>
        <taxon>Agaricomycetes</taxon>
        <taxon>Russulales</taxon>
        <taxon>Russulaceae</taxon>
        <taxon>Russula</taxon>
    </lineage>
</organism>
<evidence type="ECO:0000256" key="2">
    <source>
        <dbReference type="ARBA" id="ARBA00023242"/>
    </source>
</evidence>
<evidence type="ECO:0000259" key="5">
    <source>
        <dbReference type="Pfam" id="PF23726"/>
    </source>
</evidence>
<proteinExistence type="predicted"/>
<evidence type="ECO:0000313" key="7">
    <source>
        <dbReference type="Proteomes" id="UP000759537"/>
    </source>
</evidence>
<dbReference type="InterPro" id="IPR036322">
    <property type="entry name" value="WD40_repeat_dom_sf"/>
</dbReference>
<keyword evidence="7" id="KW-1185">Reference proteome</keyword>
<gene>
    <name evidence="6" type="ORF">DFH94DRAFT_754168</name>
</gene>
<evidence type="ECO:0000259" key="4">
    <source>
        <dbReference type="Pfam" id="PF10433"/>
    </source>
</evidence>
<dbReference type="EMBL" id="WHVB01000012">
    <property type="protein sequence ID" value="KAF8478176.1"/>
    <property type="molecule type" value="Genomic_DNA"/>
</dbReference>
<sequence>MKVVSTFHPPSSVTDAIKCCLTSDSNLIHLAVTKPNRLDIYSIQPTGLQHECGAEIWGKIVAVRAIPAQHGKSNLLLLTDHPDPRLVFLSYSTPSSGSPFLKPLKTLSLHQHNARTSEFLHTLLVDPTGRIAAINCYTGKIKVVELEDGLYTNDFDVMVSELNILSLAFLSVGADNYAIAILHLDHNQNLQLLARDLILSERELSPEPSLLLPPTILSSAVLAPIEVSPCLVTVQPQQSNGTEEPNPGGILVLGGRKIRFFELSSAEWQDKHRERQQKLLSQKKNAAWSQGGDAKEKAREIKKRKAKASVDWPWREVIAWCPANDEGTRFFVGDSYGRLALLSFDSTVEPTLVVTPLGEVSPPTALSYLDSQVLFVGSHLGDSQLVRIHTSPISDTSTPTLPIPADVLTVQLGTFSTSNKRKGKGRAWVTDKESEGCVLALNGTYIEVVDTWQNVGPILDAVLTDIDGTGQPRIVTASGGMGTGSLRVIQNGAHFQSIAVIENMGNFSKIWPIRSRFHDPHDAYILATNSQGTILFSLDRPDNISAVPVETAGFDPSPTLAASNIARRLRDTTGRTSYEDSSLVVQVTEENVLLIEYDEVLRTYSVLTSWSPENVGGEWAERKIVAAALNPSQFVLGLSRKRLVLLNLDENNKFQILRYKDLKEEISALSCTPLDTTKMFSLYVAVGYWSTYEVDLLSVASDFEPVCNSVSLPGLPRSLLLHDFGNAPQLLVGLRDGTLAAFAFVKNEFQDKRVFSLGTEPVGLTQFEMGEKKVVFASGGRAALFFSERGILQHSSILIKSVFASARINSPNWRSSLLLMTSSAWVVGTVQDLDKMHIRTVPLGSDSPRCLDYDESLHAFAVASVRSEPGRVGEEESSTSSLKLLDDKTFDVLCQFTCQNDEEVTTVKMIPSSEGDTAICIGTVFHIFGEKEPSQGRLLLFKADLDARLSRKQRQLKQISELDVKGCVYALARVNGLLAAAIGPSVSLYKVDNTGLKRIADWHHNYLVTSLGARGSRLFVGDAICSVSIIDLIEAEGGELRLEAVAKDFSPLWPVTIESLDKDTIIGANSDCNLFTYSVQRGETKTTLERDGFWNLGEVVNKFITGSMSSSDSALRAAGTMTTPTTQQLFFTTSGRIGVVVDVPSELSLHLTALERNLRRVVPEITQASHAKYRSPVGTWGKSDADAAPYGFLDGDFLEKFLDYQHSSTETERVLQGGSPPEKLKQSYREIRQSLEALKALH</sequence>